<evidence type="ECO:0000256" key="3">
    <source>
        <dbReference type="ARBA" id="ARBA00022723"/>
    </source>
</evidence>
<evidence type="ECO:0000256" key="1">
    <source>
        <dbReference type="ARBA" id="ARBA00004123"/>
    </source>
</evidence>
<feature type="compositionally biased region" description="Polar residues" evidence="11">
    <location>
        <begin position="566"/>
        <end position="589"/>
    </location>
</feature>
<protein>
    <submittedName>
        <fullName evidence="13">Forkhead box P4</fullName>
    </submittedName>
</protein>
<dbReference type="InterPro" id="IPR001766">
    <property type="entry name" value="Fork_head_dom"/>
</dbReference>
<keyword evidence="6" id="KW-0805">Transcription regulation</keyword>
<dbReference type="PRINTS" id="PR00053">
    <property type="entry name" value="FORKHEAD"/>
</dbReference>
<keyword evidence="14" id="KW-1185">Reference proteome</keyword>
<dbReference type="Gene3D" id="1.20.5.340">
    <property type="match status" value="1"/>
</dbReference>
<dbReference type="PANTHER" id="PTHR45796:SF7">
    <property type="entry name" value="FORKHEAD BOX PROTEIN P4"/>
    <property type="match status" value="1"/>
</dbReference>
<keyword evidence="2" id="KW-0678">Repressor</keyword>
<evidence type="ECO:0000259" key="12">
    <source>
        <dbReference type="PROSITE" id="PS50039"/>
    </source>
</evidence>
<feature type="compositionally biased region" description="Acidic residues" evidence="11">
    <location>
        <begin position="624"/>
        <end position="636"/>
    </location>
</feature>
<evidence type="ECO:0000256" key="8">
    <source>
        <dbReference type="ARBA" id="ARBA00023163"/>
    </source>
</evidence>
<keyword evidence="5" id="KW-0862">Zinc</keyword>
<dbReference type="InterPro" id="IPR032354">
    <property type="entry name" value="FOXP-CC"/>
</dbReference>
<feature type="DNA-binding region" description="Fork-head" evidence="10">
    <location>
        <begin position="424"/>
        <end position="497"/>
    </location>
</feature>
<evidence type="ECO:0000256" key="7">
    <source>
        <dbReference type="ARBA" id="ARBA00023125"/>
    </source>
</evidence>
<comment type="subcellular location">
    <subcellularLocation>
        <location evidence="1 10">Nucleus</location>
    </subcellularLocation>
</comment>
<dbReference type="Pfam" id="PF16159">
    <property type="entry name" value="FOXP-CC"/>
    <property type="match status" value="1"/>
</dbReference>
<keyword evidence="9 10" id="KW-0539">Nucleus</keyword>
<evidence type="ECO:0000313" key="14">
    <source>
        <dbReference type="Proteomes" id="UP000694428"/>
    </source>
</evidence>
<organism evidence="13 14">
    <name type="scientific">Pavo cristatus</name>
    <name type="common">Indian peafowl</name>
    <name type="synonym">Blue peafowl</name>
    <dbReference type="NCBI Taxonomy" id="9049"/>
    <lineage>
        <taxon>Eukaryota</taxon>
        <taxon>Metazoa</taxon>
        <taxon>Chordata</taxon>
        <taxon>Craniata</taxon>
        <taxon>Vertebrata</taxon>
        <taxon>Euteleostomi</taxon>
        <taxon>Archelosauria</taxon>
        <taxon>Archosauria</taxon>
        <taxon>Dinosauria</taxon>
        <taxon>Saurischia</taxon>
        <taxon>Theropoda</taxon>
        <taxon>Coelurosauria</taxon>
        <taxon>Aves</taxon>
        <taxon>Neognathae</taxon>
        <taxon>Galloanserae</taxon>
        <taxon>Galliformes</taxon>
        <taxon>Phasianidae</taxon>
        <taxon>Phasianinae</taxon>
        <taxon>Pavo</taxon>
    </lineage>
</organism>
<feature type="compositionally biased region" description="Polar residues" evidence="11">
    <location>
        <begin position="1"/>
        <end position="27"/>
    </location>
</feature>
<evidence type="ECO:0000256" key="9">
    <source>
        <dbReference type="ARBA" id="ARBA00023242"/>
    </source>
</evidence>
<dbReference type="SUPFAM" id="SSF46785">
    <property type="entry name" value="Winged helix' DNA-binding domain"/>
    <property type="match status" value="1"/>
</dbReference>
<feature type="compositionally biased region" description="Basic and acidic residues" evidence="11">
    <location>
        <begin position="246"/>
        <end position="257"/>
    </location>
</feature>
<feature type="region of interest" description="Disordered" evidence="11">
    <location>
        <begin position="566"/>
        <end position="636"/>
    </location>
</feature>
<evidence type="ECO:0000256" key="4">
    <source>
        <dbReference type="ARBA" id="ARBA00022771"/>
    </source>
</evidence>
<evidence type="ECO:0000256" key="2">
    <source>
        <dbReference type="ARBA" id="ARBA00022491"/>
    </source>
</evidence>
<dbReference type="GO" id="GO:0008270">
    <property type="term" value="F:zinc ion binding"/>
    <property type="evidence" value="ECO:0007669"/>
    <property type="project" value="UniProtKB-KW"/>
</dbReference>
<accession>A0A8C9FTX9</accession>
<dbReference type="CDD" id="cd20067">
    <property type="entry name" value="FH_FOXP4"/>
    <property type="match status" value="1"/>
</dbReference>
<dbReference type="InterPro" id="IPR030456">
    <property type="entry name" value="TF_fork_head_CS_2"/>
</dbReference>
<dbReference type="FunFam" id="1.10.10.10:FF:000010">
    <property type="entry name" value="Forkhead box P2 isoform B"/>
    <property type="match status" value="1"/>
</dbReference>
<reference evidence="13" key="1">
    <citation type="submission" date="2025-08" db="UniProtKB">
        <authorList>
            <consortium name="Ensembl"/>
        </authorList>
    </citation>
    <scope>IDENTIFICATION</scope>
</reference>
<keyword evidence="4" id="KW-0863">Zinc-finger</keyword>
<dbReference type="GO" id="GO:0001227">
    <property type="term" value="F:DNA-binding transcription repressor activity, RNA polymerase II-specific"/>
    <property type="evidence" value="ECO:0007669"/>
    <property type="project" value="TreeGrafter"/>
</dbReference>
<dbReference type="Gene3D" id="1.10.10.10">
    <property type="entry name" value="Winged helix-like DNA-binding domain superfamily/Winged helix DNA-binding domain"/>
    <property type="match status" value="1"/>
</dbReference>
<feature type="compositionally biased region" description="Low complexity" evidence="11">
    <location>
        <begin position="213"/>
        <end position="223"/>
    </location>
</feature>
<feature type="region of interest" description="Disordered" evidence="11">
    <location>
        <begin position="198"/>
        <end position="262"/>
    </location>
</feature>
<proteinExistence type="predicted"/>
<keyword evidence="8" id="KW-0804">Transcription</keyword>
<sequence>MMVESASETIRSAPSSQNGVSSLSNQPDGGGGGGGGREGAASGDSNGELSPVELLHFQQQQVPVSVAMMSPQMITPQQMQQILSPPQLQALLQQQQAIMLQQLQEYYKKQQEQLHLQLLTQQQAGKQQPKEQPLGNKQLAFQQQLLQMQQLQQQHLLNLQRQGLVSLPPGQGTVPLQTLPQAVCPSDLQQLWKEVTASQPVEDSIKQEGLDLTTNTSNSTSFSAAKVSPPISHHPLPNGQSTMHTPRRDSSSHEETPGSHPLYGHGECKWPGCETLCEDLGQFVKHLNTEHALDDRSTAQCRVQMQVVQQLEIQLAKESERLQAMMAHLHMRPSEPKPFSQPLNLVSSATLSKSTSDTFPDGLPHPPTSATAPITPLRQGPSVISSSTLHSVGPIRRRNSEKFCTPISSELAQNHEFYKNADVRPPFTYASLIRQAILETPDRQLTLNEIYNWFTRMFAYFRRNTATWKNAVRHNLSLHKCFVRVENVKGAVWTVDEHEYQKRRPPKMTGSPTLVKNMISGLGYGALNASYQAALAESSFPLLNSPTMINTSSASGMLHVGHDDVSSTVEQVNSNGSSSPRLSPQQYSSHPVHVKEEPAEAEDDSRPVSLLATATQNVTIPDDRDLEEELPVEDLS</sequence>
<feature type="domain" description="Fork-head" evidence="12">
    <location>
        <begin position="424"/>
        <end position="497"/>
    </location>
</feature>
<dbReference type="AlphaFoldDB" id="A0A8C9FTX9"/>
<keyword evidence="7 10" id="KW-0238">DNA-binding</keyword>
<dbReference type="InterPro" id="IPR047414">
    <property type="entry name" value="FH_FOXP4"/>
</dbReference>
<dbReference type="PANTHER" id="PTHR45796">
    <property type="entry name" value="FORKHEAD BOX P, ISOFORM C"/>
    <property type="match status" value="1"/>
</dbReference>
<dbReference type="GO" id="GO:0000978">
    <property type="term" value="F:RNA polymerase II cis-regulatory region sequence-specific DNA binding"/>
    <property type="evidence" value="ECO:0007669"/>
    <property type="project" value="TreeGrafter"/>
</dbReference>
<evidence type="ECO:0000313" key="13">
    <source>
        <dbReference type="Ensembl" id="ENSPSTP00000017967.1"/>
    </source>
</evidence>
<feature type="compositionally biased region" description="Gly residues" evidence="11">
    <location>
        <begin position="28"/>
        <end position="38"/>
    </location>
</feature>
<feature type="region of interest" description="Disordered" evidence="11">
    <location>
        <begin position="1"/>
        <end position="48"/>
    </location>
</feature>
<dbReference type="InterPro" id="IPR036388">
    <property type="entry name" value="WH-like_DNA-bd_sf"/>
</dbReference>
<evidence type="ECO:0000256" key="6">
    <source>
        <dbReference type="ARBA" id="ARBA00023015"/>
    </source>
</evidence>
<dbReference type="GO" id="GO:0005634">
    <property type="term" value="C:nucleus"/>
    <property type="evidence" value="ECO:0007669"/>
    <property type="project" value="UniProtKB-SubCell"/>
</dbReference>
<name>A0A8C9FTX9_PAVCR</name>
<dbReference type="SMART" id="SM00339">
    <property type="entry name" value="FH"/>
    <property type="match status" value="1"/>
</dbReference>
<dbReference type="InterPro" id="IPR036390">
    <property type="entry name" value="WH_DNA-bd_sf"/>
</dbReference>
<reference evidence="13" key="2">
    <citation type="submission" date="2025-09" db="UniProtKB">
        <authorList>
            <consortium name="Ensembl"/>
        </authorList>
    </citation>
    <scope>IDENTIFICATION</scope>
</reference>
<dbReference type="FunFam" id="1.20.5.340:FF:000005">
    <property type="entry name" value="Forkhead box P1, isoform CRA_f"/>
    <property type="match status" value="1"/>
</dbReference>
<evidence type="ECO:0000256" key="5">
    <source>
        <dbReference type="ARBA" id="ARBA00022833"/>
    </source>
</evidence>
<dbReference type="Pfam" id="PF00250">
    <property type="entry name" value="Forkhead"/>
    <property type="match status" value="1"/>
</dbReference>
<dbReference type="Proteomes" id="UP000694428">
    <property type="component" value="Unplaced"/>
</dbReference>
<dbReference type="Ensembl" id="ENSPSTT00000018831.1">
    <property type="protein sequence ID" value="ENSPSTP00000017967.1"/>
    <property type="gene ID" value="ENSPSTG00000012868.1"/>
</dbReference>
<dbReference type="PROSITE" id="PS00658">
    <property type="entry name" value="FORK_HEAD_2"/>
    <property type="match status" value="1"/>
</dbReference>
<dbReference type="PROSITE" id="PS50039">
    <property type="entry name" value="FORK_HEAD_3"/>
    <property type="match status" value="1"/>
</dbReference>
<evidence type="ECO:0000256" key="10">
    <source>
        <dbReference type="PROSITE-ProRule" id="PRU00089"/>
    </source>
</evidence>
<keyword evidence="3" id="KW-0479">Metal-binding</keyword>
<evidence type="ECO:0000256" key="11">
    <source>
        <dbReference type="SAM" id="MobiDB-lite"/>
    </source>
</evidence>
<dbReference type="InterPro" id="IPR050998">
    <property type="entry name" value="FOXP"/>
</dbReference>